<keyword evidence="1" id="KW-0539">Nucleus</keyword>
<dbReference type="OrthoDB" id="2191587at2759"/>
<evidence type="ECO:0000313" key="2">
    <source>
        <dbReference type="EMBL" id="UTX43540.1"/>
    </source>
</evidence>
<sequence length="170" mass="19341">MIECSVFGYLKEIDCICSHLRLYKRTEKIVNESIYSNGPNTLLVSEENDGVYLISRSAPDRNKNRISLCSKVQRSRVRTLNTLKTFLSSLGFELERQGRVELITFEKGSSHIEISRHVSGEGSNHRETGDDYYLVKAFIVSGNAHDGERMLSRMIEELEGQVQLVKPSIK</sequence>
<organism evidence="2 4">
    <name type="scientific">Encephalitozoon hellem</name>
    <name type="common">Microsporidian parasite</name>
    <dbReference type="NCBI Taxonomy" id="27973"/>
    <lineage>
        <taxon>Eukaryota</taxon>
        <taxon>Fungi</taxon>
        <taxon>Fungi incertae sedis</taxon>
        <taxon>Microsporidia</taxon>
        <taxon>Unikaryonidae</taxon>
        <taxon>Encephalitozoon</taxon>
    </lineage>
</organism>
<dbReference type="AlphaFoldDB" id="A0A9Q9FBS9"/>
<name>A0A9Q9FBS9_ENCHE</name>
<dbReference type="GO" id="GO:0003712">
    <property type="term" value="F:transcription coregulator activity"/>
    <property type="evidence" value="ECO:0007669"/>
    <property type="project" value="InterPro"/>
</dbReference>
<keyword evidence="1" id="KW-0805">Transcription regulation</keyword>
<dbReference type="InterPro" id="IPR019095">
    <property type="entry name" value="Mediator_Med18"/>
</dbReference>
<dbReference type="Proteomes" id="UP001217963">
    <property type="component" value="Chromosome VII"/>
</dbReference>
<reference evidence="3 5" key="2">
    <citation type="submission" date="2023-02" db="EMBL/GenBank/DDBJ databases">
        <title>Encephalitozoon hellem ATCC 50451 complete genome.</title>
        <authorList>
            <person name="Mascarenhas dos Santos A.C."/>
            <person name="Julian A.T."/>
            <person name="Pombert J.-F."/>
        </authorList>
    </citation>
    <scope>NUCLEOTIDE SEQUENCE [LARGE SCALE GENOMIC DNA]</scope>
    <source>
        <strain evidence="3 5">ATCC 50451</strain>
    </source>
</reference>
<keyword evidence="5" id="KW-1185">Reference proteome</keyword>
<comment type="similarity">
    <text evidence="1">Belongs to the Mediator complex subunit 18 family.</text>
</comment>
<reference evidence="2" key="1">
    <citation type="submission" date="2022-10" db="EMBL/GenBank/DDBJ databases">
        <title>Encephalitozoon hellem ATCC 50604 Complete Genome.</title>
        <authorList>
            <person name="Mascarenhas dos Santos A.C."/>
            <person name="Julian A.T."/>
            <person name="Pombert J.-F."/>
        </authorList>
    </citation>
    <scope>NUCLEOTIDE SEQUENCE</scope>
    <source>
        <strain evidence="2">ATCC 50604</strain>
    </source>
</reference>
<dbReference type="GO" id="GO:0016592">
    <property type="term" value="C:mediator complex"/>
    <property type="evidence" value="ECO:0007669"/>
    <property type="project" value="InterPro"/>
</dbReference>
<dbReference type="EMBL" id="CP119068">
    <property type="protein sequence ID" value="WEL39014.1"/>
    <property type="molecule type" value="Genomic_DNA"/>
</dbReference>
<evidence type="ECO:0000256" key="1">
    <source>
        <dbReference type="RuleBase" id="RU364150"/>
    </source>
</evidence>
<accession>A0A9Q9FBS9</accession>
<dbReference type="Pfam" id="PF09637">
    <property type="entry name" value="Med18"/>
    <property type="match status" value="1"/>
</dbReference>
<dbReference type="GO" id="GO:0006357">
    <property type="term" value="P:regulation of transcription by RNA polymerase II"/>
    <property type="evidence" value="ECO:0007669"/>
    <property type="project" value="InterPro"/>
</dbReference>
<proteinExistence type="inferred from homology"/>
<comment type="subunit">
    <text evidence="1">Component of the Mediator complex.</text>
</comment>
<keyword evidence="1" id="KW-0010">Activator</keyword>
<dbReference type="EMBL" id="CP075153">
    <property type="protein sequence ID" value="UTX43540.1"/>
    <property type="molecule type" value="Genomic_DNA"/>
</dbReference>
<evidence type="ECO:0000313" key="4">
    <source>
        <dbReference type="Proteomes" id="UP001059546"/>
    </source>
</evidence>
<dbReference type="Proteomes" id="UP001059546">
    <property type="component" value="Chromosome VII"/>
</dbReference>
<comment type="subcellular location">
    <subcellularLocation>
        <location evidence="1">Nucleus</location>
    </subcellularLocation>
</comment>
<evidence type="ECO:0000313" key="5">
    <source>
        <dbReference type="Proteomes" id="UP001217963"/>
    </source>
</evidence>
<gene>
    <name evidence="1" type="primary">MED18</name>
    <name evidence="2" type="ORF">GPU96_07g13000</name>
    <name evidence="3" type="ORF">PFJ87_07g00910</name>
</gene>
<evidence type="ECO:0000313" key="3">
    <source>
        <dbReference type="EMBL" id="WEL39014.1"/>
    </source>
</evidence>
<protein>
    <recommendedName>
        <fullName evidence="1">Mediator of RNA polymerase II transcription subunit 18</fullName>
    </recommendedName>
    <alternativeName>
        <fullName evidence="1">Mediator complex subunit 18</fullName>
    </alternativeName>
</protein>
<keyword evidence="1" id="KW-0804">Transcription</keyword>
<comment type="function">
    <text evidence="1">Component of the Mediator complex, a coactivator involved in the regulated transcription of nearly all RNA polymerase II-dependent genes. Mediator functions as a bridge to convey information from gene-specific regulatory proteins to the basal RNA polymerase II transcription machinery. Mediator is recruited to promoters by direct interactions with regulatory proteins and serves as a scaffold for the assembly of a functional preinitiation complex with RNA polymerase II and the general transcription factors.</text>
</comment>